<accession>A0AAD3MF78</accession>
<reference evidence="2" key="1">
    <citation type="submission" date="2022-08" db="EMBL/GenBank/DDBJ databases">
        <title>Genome sequencing of akame (Lates japonicus).</title>
        <authorList>
            <person name="Hashiguchi Y."/>
            <person name="Takahashi H."/>
        </authorList>
    </citation>
    <scope>NUCLEOTIDE SEQUENCE</scope>
    <source>
        <strain evidence="2">Kochi</strain>
    </source>
</reference>
<dbReference type="EMBL" id="BRZM01000017">
    <property type="protein sequence ID" value="GLD53338.1"/>
    <property type="molecule type" value="Genomic_DNA"/>
</dbReference>
<protein>
    <submittedName>
        <fullName evidence="2">IQ domain-containing protein J-like protein</fullName>
    </submittedName>
</protein>
<organism evidence="2 3">
    <name type="scientific">Lates japonicus</name>
    <name type="common">Japanese lates</name>
    <dbReference type="NCBI Taxonomy" id="270547"/>
    <lineage>
        <taxon>Eukaryota</taxon>
        <taxon>Metazoa</taxon>
        <taxon>Chordata</taxon>
        <taxon>Craniata</taxon>
        <taxon>Vertebrata</taxon>
        <taxon>Euteleostomi</taxon>
        <taxon>Actinopterygii</taxon>
        <taxon>Neopterygii</taxon>
        <taxon>Teleostei</taxon>
        <taxon>Neoteleostei</taxon>
        <taxon>Acanthomorphata</taxon>
        <taxon>Carangaria</taxon>
        <taxon>Carangaria incertae sedis</taxon>
        <taxon>Centropomidae</taxon>
        <taxon>Lates</taxon>
    </lineage>
</organism>
<dbReference type="PANTHER" id="PTHR35976">
    <property type="entry name" value="IQ DOMAIN-CONTAINING PROTEIN J"/>
    <property type="match status" value="1"/>
</dbReference>
<dbReference type="PANTHER" id="PTHR35976:SF1">
    <property type="entry name" value="IQ DOMAIN-CONTAINING PROTEIN J"/>
    <property type="match status" value="1"/>
</dbReference>
<dbReference type="InterPro" id="IPR029362">
    <property type="entry name" value="IQCJ-SCHIP1_N"/>
</dbReference>
<gene>
    <name evidence="2" type="ORF">AKAME5_000610100</name>
</gene>
<comment type="caution">
    <text evidence="2">The sequence shown here is derived from an EMBL/GenBank/DDBJ whole genome shotgun (WGS) entry which is preliminary data.</text>
</comment>
<name>A0AAD3MF78_LATJO</name>
<sequence length="124" mass="14435">MDPDNNININMPPVENKVLIIQRAWRDFLQRQEVEKRSLPCPPLLLPTRQSMSISMTTLSDGSTPASHAYLKHILQSFRTREKIVNAEPLYIFLTLVQSPPLYHLLAHLLFSWLYQVVQLQQQL</sequence>
<dbReference type="InterPro" id="IPR053113">
    <property type="entry name" value="IQ_domain_protein"/>
</dbReference>
<dbReference type="AlphaFoldDB" id="A0AAD3MF78"/>
<feature type="domain" description="Fusion protein IQCJ-SCHIP1 N-terminal" evidence="1">
    <location>
        <begin position="1"/>
        <end position="65"/>
    </location>
</feature>
<keyword evidence="3" id="KW-1185">Reference proteome</keyword>
<evidence type="ECO:0000313" key="3">
    <source>
        <dbReference type="Proteomes" id="UP001279410"/>
    </source>
</evidence>
<dbReference type="Proteomes" id="UP001279410">
    <property type="component" value="Unassembled WGS sequence"/>
</dbReference>
<evidence type="ECO:0000313" key="2">
    <source>
        <dbReference type="EMBL" id="GLD53338.1"/>
    </source>
</evidence>
<evidence type="ECO:0000259" key="1">
    <source>
        <dbReference type="Pfam" id="PF15157"/>
    </source>
</evidence>
<dbReference type="Pfam" id="PF15157">
    <property type="entry name" value="IQCJ-SCHIP1"/>
    <property type="match status" value="1"/>
</dbReference>
<proteinExistence type="predicted"/>